<dbReference type="PANTHER" id="PTHR30121:SF6">
    <property type="entry name" value="SLR6007 PROTEIN"/>
    <property type="match status" value="1"/>
</dbReference>
<dbReference type="Pfam" id="PF01935">
    <property type="entry name" value="DUF87"/>
    <property type="match status" value="1"/>
</dbReference>
<dbReference type="eggNOG" id="arCOG04035">
    <property type="taxonomic scope" value="Archaea"/>
</dbReference>
<evidence type="ECO:0000259" key="1">
    <source>
        <dbReference type="SMART" id="SM00382"/>
    </source>
</evidence>
<proteinExistence type="predicted"/>
<feature type="domain" description="AAA+ ATPase" evidence="1">
    <location>
        <begin position="298"/>
        <end position="558"/>
    </location>
</feature>
<gene>
    <name evidence="2" type="ordered locus">DKAM_0706</name>
</gene>
<dbReference type="Gene3D" id="3.40.50.300">
    <property type="entry name" value="P-loop containing nucleotide triphosphate hydrolases"/>
    <property type="match status" value="1"/>
</dbReference>
<dbReference type="PANTHER" id="PTHR30121">
    <property type="entry name" value="UNCHARACTERIZED PROTEIN YJGR-RELATED"/>
    <property type="match status" value="1"/>
</dbReference>
<reference evidence="2 3" key="1">
    <citation type="journal article" date="2009" name="J. Bacteriol.">
        <title>Complete genome sequence of the anaerobic, protein-degrading hyperthermophilic crenarchaeon Desulfurococcus kamchatkensis.</title>
        <authorList>
            <person name="Ravin N.V."/>
            <person name="Mardanov A.V."/>
            <person name="Beletsky A.V."/>
            <person name="Kublanov I.V."/>
            <person name="Kolganova T.V."/>
            <person name="Lebedinsky A.V."/>
            <person name="Chernyh N.A."/>
            <person name="Bonch-Osmolovskaya E.A."/>
            <person name="Skryabin K.G."/>
        </authorList>
    </citation>
    <scope>NUCLEOTIDE SEQUENCE [LARGE SCALE GENOMIC DNA]</scope>
    <source>
        <strain evidence="3">DSM 18924 / JCM 16383 / VKM B-2413 / 1221n</strain>
    </source>
</reference>
<dbReference type="HOGENOM" id="CLU_437851_0_0_2"/>
<dbReference type="InterPro" id="IPR051162">
    <property type="entry name" value="T4SS_component"/>
</dbReference>
<dbReference type="InterPro" id="IPR027417">
    <property type="entry name" value="P-loop_NTPase"/>
</dbReference>
<evidence type="ECO:0000313" key="2">
    <source>
        <dbReference type="EMBL" id="ACL11032.1"/>
    </source>
</evidence>
<organism evidence="2 3">
    <name type="scientific">Desulfurococcus amylolyticus (strain DSM 18924 / JCM 16383 / VKM B-2413 / 1221n)</name>
    <name type="common">Desulfurococcus kamchatkensis</name>
    <dbReference type="NCBI Taxonomy" id="490899"/>
    <lineage>
        <taxon>Archaea</taxon>
        <taxon>Thermoproteota</taxon>
        <taxon>Thermoprotei</taxon>
        <taxon>Desulfurococcales</taxon>
        <taxon>Desulfurococcaceae</taxon>
        <taxon>Desulfurococcus</taxon>
    </lineage>
</organism>
<dbReference type="Gene3D" id="1.10.8.730">
    <property type="match status" value="1"/>
</dbReference>
<dbReference type="Proteomes" id="UP000006903">
    <property type="component" value="Chromosome"/>
</dbReference>
<dbReference type="eggNOG" id="arCOG07496">
    <property type="taxonomic scope" value="Archaea"/>
</dbReference>
<accession>B8D4K1</accession>
<name>B8D4K1_DESA1</name>
<sequence length="607" mass="68683">MTPSYSIGVVPGMYNHVWWRLTGVSFFNLTDAERDLVLEEWSSMMSVIKEGVLLARRITEEYRYGAYSIDTAQYKYYALAPPGVNLSFFNASREEPKRPRAVRLMNPRTLSLEDGRMARVYVVYRYPLKLPEGFTYMLLSSSDEAVLVFKRIPRSRAIHIADSVRKRRLGILGAREEASVELAGELASRIIRGADLYEFHLLLTMIARDYKTLEDKAGELRDLLKTHGLEAEAPYMQLDLYYFKTSGLLAGLEKKYTDTYSIKPFFFLVDEEVRDERGVFLGVSSSGCPVILDLWSKPNLNFVVLGVSGAGKSMTIKIYLKRLRELDKGVVYFGVDPESEYTRASRVFDATPVEITEGEELGLDPIRLLKEGFLELGQVADVLSELYAIPPRLQGVLRRELFVKSDRVVDLESFIEVIGDKELKGFLKGALAPPDIHVYRGRLPELRGSTIFGLKNIRSRRLKALISSLISVYTYNKLLSKTGRSVFFIDEAWLFLETPSLMGLLENIARRGRKHGVAFIYITQRAEDLARTPQGRSILEQSATVLVLRQEQEGRNILREIYGLSDAEVNTIINAPPGYGLLKTGGKRLFIQVLATSEELGLFSTSR</sequence>
<dbReference type="SMART" id="SM00382">
    <property type="entry name" value="AAA"/>
    <property type="match status" value="1"/>
</dbReference>
<dbReference type="CDD" id="cd01127">
    <property type="entry name" value="TrwB_TraG_TraD_VirD4"/>
    <property type="match status" value="1"/>
</dbReference>
<dbReference type="STRING" id="490899.DKAM_0706"/>
<dbReference type="EMBL" id="CP001140">
    <property type="protein sequence ID" value="ACL11032.1"/>
    <property type="molecule type" value="Genomic_DNA"/>
</dbReference>
<dbReference type="InterPro" id="IPR003593">
    <property type="entry name" value="AAA+_ATPase"/>
</dbReference>
<dbReference type="SUPFAM" id="SSF52540">
    <property type="entry name" value="P-loop containing nucleoside triphosphate hydrolases"/>
    <property type="match status" value="1"/>
</dbReference>
<protein>
    <submittedName>
        <fullName evidence="2">Putative TrbE protein</fullName>
    </submittedName>
</protein>
<dbReference type="KEGG" id="dka:DKAM_0706"/>
<dbReference type="AlphaFoldDB" id="B8D4K1"/>
<evidence type="ECO:0000313" key="3">
    <source>
        <dbReference type="Proteomes" id="UP000006903"/>
    </source>
</evidence>
<dbReference type="InterPro" id="IPR002789">
    <property type="entry name" value="HerA_central"/>
</dbReference>